<evidence type="ECO:0000313" key="2">
    <source>
        <dbReference type="EMBL" id="SDW02004.1"/>
    </source>
</evidence>
<keyword evidence="3" id="KW-1185">Reference proteome</keyword>
<protein>
    <recommendedName>
        <fullName evidence="4">Peptidyl-prolyl cis-trans isomerase</fullName>
    </recommendedName>
</protein>
<dbReference type="OrthoDB" id="2404998at2"/>
<reference evidence="2 3" key="1">
    <citation type="submission" date="2016-10" db="EMBL/GenBank/DDBJ databases">
        <authorList>
            <person name="de Groot N.N."/>
        </authorList>
    </citation>
    <scope>NUCLEOTIDE SEQUENCE [LARGE SCALE GENOMIC DNA]</scope>
    <source>
        <strain evidence="2 3">DSM 23126</strain>
    </source>
</reference>
<dbReference type="EMBL" id="FNNC01000001">
    <property type="protein sequence ID" value="SDW02004.1"/>
    <property type="molecule type" value="Genomic_DNA"/>
</dbReference>
<proteinExistence type="predicted"/>
<dbReference type="AlphaFoldDB" id="A0A1H2Q5Q9"/>
<evidence type="ECO:0008006" key="4">
    <source>
        <dbReference type="Google" id="ProtNLM"/>
    </source>
</evidence>
<dbReference type="RefSeq" id="WP_091610152.1">
    <property type="nucleotide sequence ID" value="NZ_FNNC01000001.1"/>
</dbReference>
<dbReference type="Proteomes" id="UP000199488">
    <property type="component" value="Unassembled WGS sequence"/>
</dbReference>
<name>A0A1H2Q5Q9_9BACI</name>
<evidence type="ECO:0000256" key="1">
    <source>
        <dbReference type="SAM" id="MobiDB-lite"/>
    </source>
</evidence>
<gene>
    <name evidence="2" type="ORF">SAMN05421781_0140</name>
</gene>
<sequence>MNFIVMIQGNVHFPITLDPTTWIFDDRKIDLDTYFDTDPSAEEQPSTEADHTARRFARDREEGSNAPDPDPGRGRTNKVRNKKEAIINGSFGIRFEPFLENAEPKEDASHVVVETEAETHLVSLEEAKNFIVAFSHKGSPLKEDGPVHIYYGDGSNKTNPIRHVTGFRVK</sequence>
<dbReference type="STRING" id="1122204.SAMN05421781_0140"/>
<feature type="compositionally biased region" description="Basic and acidic residues" evidence="1">
    <location>
        <begin position="48"/>
        <end position="63"/>
    </location>
</feature>
<accession>A0A1H2Q5Q9</accession>
<feature type="region of interest" description="Disordered" evidence="1">
    <location>
        <begin position="35"/>
        <end position="81"/>
    </location>
</feature>
<organism evidence="2 3">
    <name type="scientific">Marinococcus luteus</name>
    <dbReference type="NCBI Taxonomy" id="1122204"/>
    <lineage>
        <taxon>Bacteria</taxon>
        <taxon>Bacillati</taxon>
        <taxon>Bacillota</taxon>
        <taxon>Bacilli</taxon>
        <taxon>Bacillales</taxon>
        <taxon>Bacillaceae</taxon>
        <taxon>Marinococcus</taxon>
    </lineage>
</organism>
<evidence type="ECO:0000313" key="3">
    <source>
        <dbReference type="Proteomes" id="UP000199488"/>
    </source>
</evidence>